<dbReference type="EMBL" id="JAZDWU010000009">
    <property type="protein sequence ID" value="KAK9991462.1"/>
    <property type="molecule type" value="Genomic_DNA"/>
</dbReference>
<dbReference type="AlphaFoldDB" id="A0AAW2C1H0"/>
<keyword evidence="4" id="KW-1185">Reference proteome</keyword>
<accession>A0AAW2C1H0</accession>
<dbReference type="Proteomes" id="UP001459277">
    <property type="component" value="Unassembled WGS sequence"/>
</dbReference>
<comment type="caution">
    <text evidence="3">The sequence shown here is derived from an EMBL/GenBank/DDBJ whole genome shotgun (WGS) entry which is preliminary data.</text>
</comment>
<feature type="coiled-coil region" evidence="1">
    <location>
        <begin position="110"/>
        <end position="179"/>
    </location>
</feature>
<keyword evidence="1" id="KW-0175">Coiled coil</keyword>
<reference evidence="3 4" key="1">
    <citation type="submission" date="2024-01" db="EMBL/GenBank/DDBJ databases">
        <title>A telomere-to-telomere, gap-free genome of sweet tea (Lithocarpus litseifolius).</title>
        <authorList>
            <person name="Zhou J."/>
        </authorList>
    </citation>
    <scope>NUCLEOTIDE SEQUENCE [LARGE SCALE GENOMIC DNA]</scope>
    <source>
        <strain evidence="3">Zhou-2022a</strain>
        <tissue evidence="3">Leaf</tissue>
    </source>
</reference>
<evidence type="ECO:0000256" key="2">
    <source>
        <dbReference type="SAM" id="MobiDB-lite"/>
    </source>
</evidence>
<name>A0AAW2C1H0_9ROSI</name>
<sequence>MEATSGSKVSPLTWAPTLELDEALLPADALIRNFQSGKAGYVADAVEQALLLPKDMSDWRSMRKHEVFHSLKRDLVLAVQAAHRAEEIFVYSHRLAKDEESRRVAAVKAFEVAEKKSQNLTAKLAEVEHDKKSAEATLAVVERQTEAQRKQLRQAKDELTAIKGQIKTLVKKLEEAKKAKEFYCLQVWNEALDRAGVEASFALKSAENVYYPPAICASSSSISMADLASKEVDEGKGSPNKTLPPADVSSLVAEQAKDAEKVDDAPNEPAKNALKEPMKEKEAPQHMKIVLASLSLPPKEDPKGKGPYSTTTDSTQALKTQKDKQLVIKMKS</sequence>
<feature type="compositionally biased region" description="Polar residues" evidence="2">
    <location>
        <begin position="308"/>
        <end position="319"/>
    </location>
</feature>
<gene>
    <name evidence="3" type="ORF">SO802_026447</name>
</gene>
<feature type="compositionally biased region" description="Basic and acidic residues" evidence="2">
    <location>
        <begin position="255"/>
        <end position="264"/>
    </location>
</feature>
<evidence type="ECO:0000313" key="3">
    <source>
        <dbReference type="EMBL" id="KAK9991462.1"/>
    </source>
</evidence>
<feature type="compositionally biased region" description="Basic and acidic residues" evidence="2">
    <location>
        <begin position="273"/>
        <end position="285"/>
    </location>
</feature>
<organism evidence="3 4">
    <name type="scientific">Lithocarpus litseifolius</name>
    <dbReference type="NCBI Taxonomy" id="425828"/>
    <lineage>
        <taxon>Eukaryota</taxon>
        <taxon>Viridiplantae</taxon>
        <taxon>Streptophyta</taxon>
        <taxon>Embryophyta</taxon>
        <taxon>Tracheophyta</taxon>
        <taxon>Spermatophyta</taxon>
        <taxon>Magnoliopsida</taxon>
        <taxon>eudicotyledons</taxon>
        <taxon>Gunneridae</taxon>
        <taxon>Pentapetalae</taxon>
        <taxon>rosids</taxon>
        <taxon>fabids</taxon>
        <taxon>Fagales</taxon>
        <taxon>Fagaceae</taxon>
        <taxon>Lithocarpus</taxon>
    </lineage>
</organism>
<feature type="region of interest" description="Disordered" evidence="2">
    <location>
        <begin position="254"/>
        <end position="332"/>
    </location>
</feature>
<evidence type="ECO:0000313" key="4">
    <source>
        <dbReference type="Proteomes" id="UP001459277"/>
    </source>
</evidence>
<protein>
    <submittedName>
        <fullName evidence="3">Uncharacterized protein</fullName>
    </submittedName>
</protein>
<proteinExistence type="predicted"/>
<evidence type="ECO:0000256" key="1">
    <source>
        <dbReference type="SAM" id="Coils"/>
    </source>
</evidence>